<dbReference type="EMBL" id="UZAL01032312">
    <property type="protein sequence ID" value="VDP60588.1"/>
    <property type="molecule type" value="Genomic_DNA"/>
</dbReference>
<dbReference type="STRING" id="31246.A0A183PD73"/>
<proteinExistence type="predicted"/>
<dbReference type="PANTHER" id="PTHR47027">
    <property type="entry name" value="REVERSE TRANSCRIPTASE DOMAIN-CONTAINING PROTEIN"/>
    <property type="match status" value="1"/>
</dbReference>
<dbReference type="PANTHER" id="PTHR47027:SF20">
    <property type="entry name" value="REVERSE TRANSCRIPTASE-LIKE PROTEIN WITH RNA-DIRECTED DNA POLYMERASE DOMAIN"/>
    <property type="match status" value="1"/>
</dbReference>
<reference evidence="2 3" key="1">
    <citation type="submission" date="2018-11" db="EMBL/GenBank/DDBJ databases">
        <authorList>
            <consortium name="Pathogen Informatics"/>
        </authorList>
    </citation>
    <scope>NUCLEOTIDE SEQUENCE [LARGE SCALE GENOMIC DNA]</scope>
    <source>
        <strain>Denwood</strain>
        <strain evidence="3">Zambia</strain>
    </source>
</reference>
<protein>
    <submittedName>
        <fullName evidence="2">Uncharacterized protein</fullName>
    </submittedName>
</protein>
<feature type="region of interest" description="Disordered" evidence="1">
    <location>
        <begin position="1"/>
        <end position="31"/>
    </location>
</feature>
<name>A0A183PD73_9TREM</name>
<keyword evidence="3" id="KW-1185">Reference proteome</keyword>
<dbReference type="AlphaFoldDB" id="A0A183PD73"/>
<gene>
    <name evidence="2" type="ORF">SMTD_LOCUS12309</name>
</gene>
<evidence type="ECO:0000313" key="2">
    <source>
        <dbReference type="EMBL" id="VDP60588.1"/>
    </source>
</evidence>
<dbReference type="Proteomes" id="UP000269396">
    <property type="component" value="Unassembled WGS sequence"/>
</dbReference>
<evidence type="ECO:0000313" key="3">
    <source>
        <dbReference type="Proteomes" id="UP000269396"/>
    </source>
</evidence>
<accession>A0A183PD73</accession>
<evidence type="ECO:0000256" key="1">
    <source>
        <dbReference type="SAM" id="MobiDB-lite"/>
    </source>
</evidence>
<organism evidence="2 3">
    <name type="scientific">Schistosoma mattheei</name>
    <dbReference type="NCBI Taxonomy" id="31246"/>
    <lineage>
        <taxon>Eukaryota</taxon>
        <taxon>Metazoa</taxon>
        <taxon>Spiralia</taxon>
        <taxon>Lophotrochozoa</taxon>
        <taxon>Platyhelminthes</taxon>
        <taxon>Trematoda</taxon>
        <taxon>Digenea</taxon>
        <taxon>Strigeidida</taxon>
        <taxon>Schistosomatoidea</taxon>
        <taxon>Schistosomatidae</taxon>
        <taxon>Schistosoma</taxon>
    </lineage>
</organism>
<sequence length="170" mass="19823">MQKNSDPLVRHFQQQPTMGVNKPDPSGGRNQEEVLEVDRTHVEEAPNCVTRHAFTWNPQGQGRRERPQNTLCREKEAALSNNDEMFGMRFSPSKCKLLLQEWPESTPELRIWSEAVERVDNFTYLESLISPNGLVSDEISARTRKARLVFTNLRHLWRRRDIRLSIKGRV</sequence>